<keyword evidence="2" id="KW-1185">Reference proteome</keyword>
<comment type="caution">
    <text evidence="1">The sequence shown here is derived from an EMBL/GenBank/DDBJ whole genome shotgun (WGS) entry which is preliminary data.</text>
</comment>
<reference evidence="1" key="1">
    <citation type="submission" date="2021-09" db="EMBL/GenBank/DDBJ databases">
        <authorList>
            <consortium name="Pathogen Informatics"/>
        </authorList>
    </citation>
    <scope>NUCLEOTIDE SEQUENCE</scope>
</reference>
<proteinExistence type="predicted"/>
<organism evidence="1 2">
    <name type="scientific">Cercopithifilaria johnstoni</name>
    <dbReference type="NCBI Taxonomy" id="2874296"/>
    <lineage>
        <taxon>Eukaryota</taxon>
        <taxon>Metazoa</taxon>
        <taxon>Ecdysozoa</taxon>
        <taxon>Nematoda</taxon>
        <taxon>Chromadorea</taxon>
        <taxon>Rhabditida</taxon>
        <taxon>Spirurina</taxon>
        <taxon>Spiruromorpha</taxon>
        <taxon>Filarioidea</taxon>
        <taxon>Onchocercidae</taxon>
        <taxon>Cercopithifilaria</taxon>
    </lineage>
</organism>
<name>A0A8J2MRX3_9BILA</name>
<evidence type="ECO:0000313" key="1">
    <source>
        <dbReference type="EMBL" id="CAG9538158.1"/>
    </source>
</evidence>
<dbReference type="EMBL" id="CAKAEH010001629">
    <property type="protein sequence ID" value="CAG9538158.1"/>
    <property type="molecule type" value="Genomic_DNA"/>
</dbReference>
<accession>A0A8J2MRX3</accession>
<dbReference type="Proteomes" id="UP000746747">
    <property type="component" value="Unassembled WGS sequence"/>
</dbReference>
<dbReference type="AlphaFoldDB" id="A0A8J2MRX3"/>
<gene>
    <name evidence="1" type="ORF">CJOHNSTONI_LOCUS7893</name>
</gene>
<sequence>MCCQFATAVWRMCRFGGYEFLANCIPAIKMFLQAYKMVYEQFVLQFCSLAQGCCVRKRDTHFARNLGDLPKLVEVQNHLSDPRPSISHS</sequence>
<protein>
    <submittedName>
        <fullName evidence="1">Uncharacterized protein</fullName>
    </submittedName>
</protein>
<evidence type="ECO:0000313" key="2">
    <source>
        <dbReference type="Proteomes" id="UP000746747"/>
    </source>
</evidence>